<dbReference type="AlphaFoldDB" id="A0AAE3DHP2"/>
<evidence type="ECO:0000256" key="1">
    <source>
        <dbReference type="SAM" id="MobiDB-lite"/>
    </source>
</evidence>
<dbReference type="Proteomes" id="UP001198962">
    <property type="component" value="Unassembled WGS sequence"/>
</dbReference>
<dbReference type="Gene3D" id="2.10.270.10">
    <property type="entry name" value="Cholin Binding"/>
    <property type="match status" value="1"/>
</dbReference>
<protein>
    <submittedName>
        <fullName evidence="3">Uncharacterized protein</fullName>
    </submittedName>
</protein>
<gene>
    <name evidence="3" type="ORF">LKD32_04850</name>
</gene>
<evidence type="ECO:0000313" key="4">
    <source>
        <dbReference type="Proteomes" id="UP001198962"/>
    </source>
</evidence>
<keyword evidence="4" id="KW-1185">Reference proteome</keyword>
<name>A0AAE3DHP2_9FIRM</name>
<proteinExistence type="predicted"/>
<evidence type="ECO:0000313" key="3">
    <source>
        <dbReference type="EMBL" id="MCC2164220.1"/>
    </source>
</evidence>
<evidence type="ECO:0000256" key="2">
    <source>
        <dbReference type="SAM" id="SignalP"/>
    </source>
</evidence>
<dbReference type="RefSeq" id="WP_308450915.1">
    <property type="nucleotide sequence ID" value="NZ_JAJEPU010000010.1"/>
</dbReference>
<organism evidence="3 4">
    <name type="scientific">Brotaphodocola catenula</name>
    <dbReference type="NCBI Taxonomy" id="2885361"/>
    <lineage>
        <taxon>Bacteria</taxon>
        <taxon>Bacillati</taxon>
        <taxon>Bacillota</taxon>
        <taxon>Clostridia</taxon>
        <taxon>Lachnospirales</taxon>
        <taxon>Lachnospiraceae</taxon>
        <taxon>Brotaphodocola</taxon>
    </lineage>
</organism>
<dbReference type="EMBL" id="JAJEPU010000010">
    <property type="protein sequence ID" value="MCC2164220.1"/>
    <property type="molecule type" value="Genomic_DNA"/>
</dbReference>
<dbReference type="SUPFAM" id="SSF69360">
    <property type="entry name" value="Cell wall binding repeat"/>
    <property type="match status" value="1"/>
</dbReference>
<comment type="caution">
    <text evidence="3">The sequence shown here is derived from an EMBL/GenBank/DDBJ whole genome shotgun (WGS) entry which is preliminary data.</text>
</comment>
<sequence>MKKRFLSMAAVALALSISTGMTAFAGSWKSDENGKYYENDDGSRPVYAGWFTDPEDGAMYYMDPDGYAMTNTKVEGYRLDDDGRRIEKTEEDLQREAARKAELASRPSPARKAASAEVAADAAKTATTATTTGRTSYQSEMKVFMDKYFIEAGKACTNDDIAGTTDEDNTEITYAFKTNDGYHFLEATEWLSVKESSTNYKPQAFDLFYNFNAMGGEEATIFGNTFNQMVIAAVGETEGQTVIDSINEARNAGTASFNRSANTDSGNSYTLTYSNGSATLSVTCSEQDSIAAEAERAKEEAEANANAEAEQTATSTVLVAGQSAASTEE</sequence>
<keyword evidence="2" id="KW-0732">Signal</keyword>
<feature type="region of interest" description="Disordered" evidence="1">
    <location>
        <begin position="291"/>
        <end position="329"/>
    </location>
</feature>
<feature type="chain" id="PRO_5042189075" evidence="2">
    <location>
        <begin position="26"/>
        <end position="329"/>
    </location>
</feature>
<accession>A0AAE3DHP2</accession>
<feature type="signal peptide" evidence="2">
    <location>
        <begin position="1"/>
        <end position="25"/>
    </location>
</feature>
<reference evidence="3" key="1">
    <citation type="submission" date="2021-10" db="EMBL/GenBank/DDBJ databases">
        <title>Anaerobic single-cell dispensing facilitates the cultivation of human gut bacteria.</title>
        <authorList>
            <person name="Afrizal A."/>
        </authorList>
    </citation>
    <scope>NUCLEOTIDE SEQUENCE</scope>
    <source>
        <strain evidence="3">CLA-AA-H274</strain>
    </source>
</reference>
<feature type="compositionally biased region" description="Polar residues" evidence="1">
    <location>
        <begin position="311"/>
        <end position="329"/>
    </location>
</feature>